<evidence type="ECO:0000313" key="9">
    <source>
        <dbReference type="EMBL" id="DAA12515.1"/>
    </source>
</evidence>
<dbReference type="InterPro" id="IPR036389">
    <property type="entry name" value="RNase_III_sf"/>
</dbReference>
<dbReference type="GO" id="GO:0004525">
    <property type="term" value="F:ribonuclease III activity"/>
    <property type="evidence" value="ECO:0007669"/>
    <property type="project" value="UniProtKB-EC"/>
</dbReference>
<reference evidence="8" key="4">
    <citation type="submission" date="2011-07" db="EMBL/GenBank/DDBJ databases">
        <authorList>
            <person name="Byrne K."/>
        </authorList>
    </citation>
    <scope>NUCLEOTIDE SEQUENCE</scope>
    <source>
        <strain evidence="8">Type strain:CBS 4309</strain>
    </source>
</reference>
<gene>
    <name evidence="9" type="primary">DCR1</name>
    <name evidence="8" type="synonym">NCAS0C00230</name>
    <name evidence="8" type="ordered locus">NCAS_0C00230</name>
</gene>
<dbReference type="SMART" id="SM00358">
    <property type="entry name" value="DSRM"/>
    <property type="match status" value="2"/>
</dbReference>
<dbReference type="EMBL" id="HE576754">
    <property type="protein sequence ID" value="CCC69013.1"/>
    <property type="molecule type" value="Genomic_DNA"/>
</dbReference>
<feature type="domain" description="DRBM" evidence="6">
    <location>
        <begin position="273"/>
        <end position="338"/>
    </location>
</feature>
<dbReference type="CDD" id="cd00593">
    <property type="entry name" value="RIBOc"/>
    <property type="match status" value="1"/>
</dbReference>
<organism evidence="9">
    <name type="scientific">Naumovozyma castellii</name>
    <name type="common">Yeast</name>
    <name type="synonym">Saccharomyces castellii</name>
    <dbReference type="NCBI Taxonomy" id="27288"/>
    <lineage>
        <taxon>Eukaryota</taxon>
        <taxon>Fungi</taxon>
        <taxon>Dikarya</taxon>
        <taxon>Ascomycota</taxon>
        <taxon>Saccharomycotina</taxon>
        <taxon>Saccharomycetes</taxon>
        <taxon>Saccharomycetales</taxon>
        <taxon>Saccharomycetaceae</taxon>
        <taxon>Naumovozyma</taxon>
    </lineage>
</organism>
<dbReference type="SMART" id="SM00535">
    <property type="entry name" value="RIBOc"/>
    <property type="match status" value="1"/>
</dbReference>
<evidence type="ECO:0000256" key="1">
    <source>
        <dbReference type="ARBA" id="ARBA00022722"/>
    </source>
</evidence>
<accession>D5SHI7</accession>
<name>D5SHI7_NAUCA</name>
<protein>
    <submittedName>
        <fullName evidence="9">Dicer 1 protein</fullName>
        <ecNumber evidence="9">3.1.26.3</ecNumber>
    </submittedName>
</protein>
<dbReference type="InterPro" id="IPR048505">
    <property type="entry name" value="Dicers-like_N_sf"/>
</dbReference>
<dbReference type="OrthoDB" id="2392202at2759"/>
<evidence type="ECO:0000256" key="5">
    <source>
        <dbReference type="PROSITE-ProRule" id="PRU00266"/>
    </source>
</evidence>
<dbReference type="GO" id="GO:0010468">
    <property type="term" value="P:regulation of gene expression"/>
    <property type="evidence" value="ECO:0007669"/>
    <property type="project" value="TreeGrafter"/>
</dbReference>
<evidence type="ECO:0000313" key="10">
    <source>
        <dbReference type="Proteomes" id="UP000001640"/>
    </source>
</evidence>
<evidence type="ECO:0000259" key="7">
    <source>
        <dbReference type="PROSITE" id="PS50142"/>
    </source>
</evidence>
<dbReference type="InterPro" id="IPR000999">
    <property type="entry name" value="RNase_III_dom"/>
</dbReference>
<keyword evidence="3 9" id="KW-0378">Hydrolase</keyword>
<keyword evidence="2" id="KW-0255">Endonuclease</keyword>
<dbReference type="InterPro" id="IPR048504">
    <property type="entry name" value="Dicers-like_N"/>
</dbReference>
<keyword evidence="4 5" id="KW-0694">RNA-binding</keyword>
<dbReference type="Gene3D" id="3.30.160.20">
    <property type="match status" value="2"/>
</dbReference>
<dbReference type="InterPro" id="IPR014720">
    <property type="entry name" value="dsRBD_dom"/>
</dbReference>
<dbReference type="PANTHER" id="PTHR11207:SF0">
    <property type="entry name" value="RIBONUCLEASE 3"/>
    <property type="match status" value="1"/>
</dbReference>
<keyword evidence="10" id="KW-1185">Reference proteome</keyword>
<dbReference type="SUPFAM" id="SSF54768">
    <property type="entry name" value="dsRNA-binding domain-like"/>
    <property type="match status" value="2"/>
</dbReference>
<sequence>MNREKSADLSKTSDAPYNELDAKNLRNFYKVQNACAQLRESIKVIYENGLSSDQLNTMAKHGNDLEKSIANSPAMSVASCLNQVRPTLDIKNIFDHYKFENNSSPVDPYVHYPVCSDQNLENLAFIHRSLPNMNVKLTELQKTVMSNERLEFLGDSWLGALVAYIIYKKYPYANEGALSKMKEAIVNNNNLEKICEKLGFKERLKENIPRSSMKIKDRLTKNYADCVEAYIGALVIDRFSTEFNDVALWLEELSEEHFIELGPMMVKEPLNKNAKGELGAFLQFNNIGAKISYKRLNDKSPFKVEVRLGNNLLGIGDGSNVREAEQRAAMEALAQPKLIQKYSLHDIELERGMIEEADNVPQLLKSAEIPNQTPQSHHSITEEIDEEEGLTFPHSNPFLKGTPPAVLPEIVTNQIPQASADHQEQNVPDTDKIVNDVMERMSKILSVMVSEAVSNALGRPAPKNAPIPIPVTTPVSPLATSPVSVSVPAPAPAVAVTPSVVNNPPQPKMVTQPVSTNLNKTPEVALLNSVYDKEASGRLYALLGKYKLYPEYNTEQLGMTDFYTVCFIKGVGVEIGKGHGRSKKISQHKSAEDALNGKALKEYLRHCNNL</sequence>
<proteinExistence type="predicted"/>
<evidence type="ECO:0000313" key="8">
    <source>
        <dbReference type="EMBL" id="CCC69013.1"/>
    </source>
</evidence>
<dbReference type="GO" id="GO:0006396">
    <property type="term" value="P:RNA processing"/>
    <property type="evidence" value="ECO:0007669"/>
    <property type="project" value="InterPro"/>
</dbReference>
<dbReference type="HOGENOM" id="CLU_018453_0_0_1"/>
<keyword evidence="1" id="KW-0540">Nuclease</keyword>
<evidence type="ECO:0000256" key="4">
    <source>
        <dbReference type="ARBA" id="ARBA00022884"/>
    </source>
</evidence>
<dbReference type="SMR" id="D5SHI7"/>
<dbReference type="Proteomes" id="UP000001640">
    <property type="component" value="Chromosome 3"/>
</dbReference>
<dbReference type="PANTHER" id="PTHR11207">
    <property type="entry name" value="RIBONUCLEASE III"/>
    <property type="match status" value="1"/>
</dbReference>
<dbReference type="Gene3D" id="1.10.1520.10">
    <property type="entry name" value="Ribonuclease III domain"/>
    <property type="match status" value="1"/>
</dbReference>
<accession>G0VC06</accession>
<dbReference type="PROSITE" id="PS50137">
    <property type="entry name" value="DS_RBD"/>
    <property type="match status" value="1"/>
</dbReference>
<dbReference type="PROSITE" id="PS50142">
    <property type="entry name" value="RNASE_3_2"/>
    <property type="match status" value="1"/>
</dbReference>
<reference key="5">
    <citation type="submission" date="2011-08" db="EMBL/GenBank/DDBJ databases">
        <title>Genome sequence of Naumovozyma castellii.</title>
        <authorList>
            <person name="Gordon J.L."/>
            <person name="Armisen D."/>
            <person name="Proux-Wera E."/>
            <person name="OhEigeartaigh S.S."/>
            <person name="Byrne K.P."/>
            <person name="Wolfe K.H."/>
        </authorList>
    </citation>
    <scope>NUCLEOTIDE SEQUENCE</scope>
    <source>
        <strain>Type strain:CBS 4309</strain>
    </source>
</reference>
<reference evidence="8 10" key="3">
    <citation type="journal article" date="2011" name="Proc. Natl. Acad. Sci. U.S.A.">
        <title>Evolutionary erosion of yeast sex chromosomes by mating-type switching accidents.</title>
        <authorList>
            <person name="Gordon J.L."/>
            <person name="Armisen D."/>
            <person name="Proux-Wera E."/>
            <person name="Oheigeartaigh S.S."/>
            <person name="Byrne K.P."/>
            <person name="Wolfe K.H."/>
        </authorList>
    </citation>
    <scope>NUCLEOTIDE SEQUENCE [LARGE SCALE GENOMIC DNA]</scope>
    <source>
        <strain evidence="10">ATCC 76901 / BCRC 22586 / CBS 4309 / NBRC 1992 / NRRL Y-12630</strain>
        <strain evidence="8">Type strain:CBS 4309</strain>
    </source>
</reference>
<dbReference type="EMBL" id="BK007083">
    <property type="protein sequence ID" value="DAA12515.1"/>
    <property type="molecule type" value="Genomic_DNA"/>
</dbReference>
<dbReference type="PROSITE" id="PS00517">
    <property type="entry name" value="RNASE_3_1"/>
    <property type="match status" value="1"/>
</dbReference>
<dbReference type="OMA" id="TVMSNER"/>
<evidence type="ECO:0000259" key="6">
    <source>
        <dbReference type="PROSITE" id="PS50137"/>
    </source>
</evidence>
<dbReference type="KEGG" id="ncs:NCAS_0C00230"/>
<dbReference type="eggNOG" id="KOG1817">
    <property type="taxonomic scope" value="Eukaryota"/>
</dbReference>
<evidence type="ECO:0000256" key="2">
    <source>
        <dbReference type="ARBA" id="ARBA00022759"/>
    </source>
</evidence>
<reference evidence="9" key="2">
    <citation type="submission" date="2010-03" db="EMBL/GenBank/DDBJ databases">
        <authorList>
            <person name="Drinnenberg I.A."/>
            <person name="Weinberg D.E."/>
            <person name="Xie K.T."/>
            <person name="Mower J.P."/>
            <person name="Wolfe K.H."/>
            <person name="Fink G.R."/>
            <person name="Bartel D.P."/>
        </authorList>
    </citation>
    <scope>NUCLEOTIDE SEQUENCE</scope>
    <source>
        <strain evidence="9">NRRL Y-12630</strain>
    </source>
</reference>
<evidence type="ECO:0000256" key="3">
    <source>
        <dbReference type="ARBA" id="ARBA00022801"/>
    </source>
</evidence>
<dbReference type="Pfam" id="PF20860">
    <property type="entry name" value="Dicers_N"/>
    <property type="match status" value="1"/>
</dbReference>
<feature type="domain" description="RNase III" evidence="7">
    <location>
        <begin position="90"/>
        <end position="239"/>
    </location>
</feature>
<dbReference type="STRING" id="1064592.G0VC06"/>
<dbReference type="EC" id="3.1.26.3" evidence="9"/>
<dbReference type="Gene3D" id="1.20.1270.260">
    <property type="match status" value="1"/>
</dbReference>
<dbReference type="Pfam" id="PF00035">
    <property type="entry name" value="dsrm"/>
    <property type="match status" value="2"/>
</dbReference>
<reference evidence="9" key="1">
    <citation type="journal article" date="2009" name="Science">
        <title>RNAi in budding yeast.</title>
        <authorList>
            <person name="Drinnenberg I.A."/>
            <person name="Weinberg D.E."/>
            <person name="Xie K.T."/>
            <person name="Mower J.P."/>
            <person name="Wolfe K.H."/>
            <person name="Fink G.R."/>
            <person name="Bartel D.P."/>
        </authorList>
    </citation>
    <scope>NUCLEOTIDE SEQUENCE</scope>
    <source>
        <strain evidence="9">NRRL Y-12630</strain>
    </source>
</reference>
<dbReference type="GO" id="GO:0003725">
    <property type="term" value="F:double-stranded RNA binding"/>
    <property type="evidence" value="ECO:0007669"/>
    <property type="project" value="TreeGrafter"/>
</dbReference>
<dbReference type="SUPFAM" id="SSF69065">
    <property type="entry name" value="RNase III domain-like"/>
    <property type="match status" value="1"/>
</dbReference>
<dbReference type="Pfam" id="PF00636">
    <property type="entry name" value="Ribonuclease_3"/>
    <property type="match status" value="1"/>
</dbReference>
<dbReference type="AlphaFoldDB" id="D5SHI7"/>